<dbReference type="Gene3D" id="1.10.600.10">
    <property type="entry name" value="Farnesyl Diphosphate Synthase"/>
    <property type="match status" value="1"/>
</dbReference>
<proteinExistence type="predicted"/>
<sequence>MEEAEQGAALNSAAAAANCLLFSRSFINVALNIARVSQCMYDYEDGIGVLEHESMDCVYSLIVEPI</sequence>
<dbReference type="Gramene" id="NC5G0160800.1">
    <property type="protein sequence ID" value="NC5G0160800.1:cds"/>
    <property type="gene ID" value="NC5G0160800"/>
</dbReference>
<dbReference type="EMBL" id="LR721783">
    <property type="protein sequence ID" value="VVW40997.1"/>
    <property type="molecule type" value="Genomic_DNA"/>
</dbReference>
<dbReference type="InterPro" id="IPR008949">
    <property type="entry name" value="Isoprenoid_synthase_dom_sf"/>
</dbReference>
<organism evidence="1">
    <name type="scientific">Nymphaea colorata</name>
    <name type="common">pocket water lily</name>
    <dbReference type="NCBI Taxonomy" id="210225"/>
    <lineage>
        <taxon>Eukaryota</taxon>
        <taxon>Viridiplantae</taxon>
        <taxon>Streptophyta</taxon>
        <taxon>Embryophyta</taxon>
        <taxon>Tracheophyta</taxon>
        <taxon>Spermatophyta</taxon>
        <taxon>Magnoliopsida</taxon>
        <taxon>Nymphaeales</taxon>
        <taxon>Nymphaeaceae</taxon>
        <taxon>Nymphaea</taxon>
    </lineage>
</organism>
<gene>
    <name evidence="1" type="ORF">NYM_LOCUS19837</name>
</gene>
<accession>A0A5K1DRW4</accession>
<dbReference type="AlphaFoldDB" id="A0A5K1DRW4"/>
<evidence type="ECO:0000313" key="1">
    <source>
        <dbReference type="EMBL" id="VVW40997.1"/>
    </source>
</evidence>
<reference evidence="1" key="1">
    <citation type="submission" date="2019-09" db="EMBL/GenBank/DDBJ databases">
        <authorList>
            <person name="Zhang L."/>
        </authorList>
    </citation>
    <scope>NUCLEOTIDE SEQUENCE</scope>
</reference>
<name>A0A5K1DRW4_9MAGN</name>
<dbReference type="SUPFAM" id="SSF48576">
    <property type="entry name" value="Terpenoid synthases"/>
    <property type="match status" value="1"/>
</dbReference>
<protein>
    <submittedName>
        <fullName evidence="1">Uncharacterized protein</fullName>
    </submittedName>
</protein>